<evidence type="ECO:0000313" key="2">
    <source>
        <dbReference type="EMBL" id="MEK7948963.1"/>
    </source>
</evidence>
<reference evidence="2 3" key="1">
    <citation type="submission" date="2024-04" db="EMBL/GenBank/DDBJ databases">
        <title>Luteolibacter sp. isolated from soil.</title>
        <authorList>
            <person name="An J."/>
        </authorList>
    </citation>
    <scope>NUCLEOTIDE SEQUENCE [LARGE SCALE GENOMIC DNA]</scope>
    <source>
        <strain evidence="2 3">Y139</strain>
    </source>
</reference>
<keyword evidence="3" id="KW-1185">Reference proteome</keyword>
<dbReference type="RefSeq" id="WP_341402314.1">
    <property type="nucleotide sequence ID" value="NZ_JBBUKT010000001.1"/>
</dbReference>
<dbReference type="InterPro" id="IPR002912">
    <property type="entry name" value="ACT_dom"/>
</dbReference>
<dbReference type="PANTHER" id="PTHR34875:SF6">
    <property type="entry name" value="UPF0237 PROTEIN MJ1558"/>
    <property type="match status" value="1"/>
</dbReference>
<proteinExistence type="predicted"/>
<dbReference type="Proteomes" id="UP001371305">
    <property type="component" value="Unassembled WGS sequence"/>
</dbReference>
<dbReference type="Pfam" id="PF13740">
    <property type="entry name" value="ACT_6"/>
    <property type="match status" value="1"/>
</dbReference>
<dbReference type="InterPro" id="IPR050990">
    <property type="entry name" value="UPF0237/GcvR_regulator"/>
</dbReference>
<organism evidence="2 3">
    <name type="scientific">Luteolibacter soli</name>
    <dbReference type="NCBI Taxonomy" id="3135280"/>
    <lineage>
        <taxon>Bacteria</taxon>
        <taxon>Pseudomonadati</taxon>
        <taxon>Verrucomicrobiota</taxon>
        <taxon>Verrucomicrobiia</taxon>
        <taxon>Verrucomicrobiales</taxon>
        <taxon>Verrucomicrobiaceae</taxon>
        <taxon>Luteolibacter</taxon>
    </lineage>
</organism>
<dbReference type="InterPro" id="IPR045865">
    <property type="entry name" value="ACT-like_dom_sf"/>
</dbReference>
<gene>
    <name evidence="2" type="ORF">WKV53_00565</name>
</gene>
<accession>A0ABU9AN85</accession>
<sequence>MPASIVMTVLAADRPGLVRALSETIAAHGGSWQESRMARLAGQFAGILRVECAEAETEALLAALAGLEGQGISVQAKREVAAPTEKRETLALDVVGNDRPGIIRSLSAAIAGAGGNVEDLSTTLESAPMSGHPIFHAKGVVSLSAGSAPGALIEAIENLGPDLSVSVEV</sequence>
<dbReference type="PROSITE" id="PS51671">
    <property type="entry name" value="ACT"/>
    <property type="match status" value="1"/>
</dbReference>
<dbReference type="SUPFAM" id="SSF55021">
    <property type="entry name" value="ACT-like"/>
    <property type="match status" value="2"/>
</dbReference>
<evidence type="ECO:0000313" key="3">
    <source>
        <dbReference type="Proteomes" id="UP001371305"/>
    </source>
</evidence>
<comment type="caution">
    <text evidence="2">The sequence shown here is derived from an EMBL/GenBank/DDBJ whole genome shotgun (WGS) entry which is preliminary data.</text>
</comment>
<evidence type="ECO:0000259" key="1">
    <source>
        <dbReference type="PROSITE" id="PS51671"/>
    </source>
</evidence>
<feature type="domain" description="ACT" evidence="1">
    <location>
        <begin position="6"/>
        <end position="79"/>
    </location>
</feature>
<dbReference type="EMBL" id="JBBUKT010000001">
    <property type="protein sequence ID" value="MEK7948963.1"/>
    <property type="molecule type" value="Genomic_DNA"/>
</dbReference>
<name>A0ABU9AN85_9BACT</name>
<dbReference type="PIRSF" id="PIRSF028103">
    <property type="entry name" value="GcvR"/>
    <property type="match status" value="1"/>
</dbReference>
<protein>
    <submittedName>
        <fullName evidence="2">ACT domain-containing protein</fullName>
    </submittedName>
</protein>
<dbReference type="PANTHER" id="PTHR34875">
    <property type="entry name" value="UPF0237 PROTEIN MJ1558"/>
    <property type="match status" value="1"/>
</dbReference>
<dbReference type="InterPro" id="IPR016867">
    <property type="entry name" value="GcvR"/>
</dbReference>
<dbReference type="Gene3D" id="3.30.70.260">
    <property type="match status" value="2"/>
</dbReference>